<reference evidence="2" key="1">
    <citation type="journal article" date="2014" name="Int. J. Syst. Evol. Microbiol.">
        <title>Complete genome sequence of Corynebacterium casei LMG S-19264T (=DSM 44701T), isolated from a smear-ripened cheese.</title>
        <authorList>
            <consortium name="US DOE Joint Genome Institute (JGI-PGF)"/>
            <person name="Walter F."/>
            <person name="Albersmeier A."/>
            <person name="Kalinowski J."/>
            <person name="Ruckert C."/>
        </authorList>
    </citation>
    <scope>NUCLEOTIDE SEQUENCE</scope>
    <source>
        <strain evidence="2">CGMCC 4.5737</strain>
    </source>
</reference>
<dbReference type="SMART" id="SM00860">
    <property type="entry name" value="SMI1_KNR4"/>
    <property type="match status" value="1"/>
</dbReference>
<dbReference type="InterPro" id="IPR018958">
    <property type="entry name" value="Knr4/Smi1-like_dom"/>
</dbReference>
<dbReference type="AlphaFoldDB" id="A0A8J3C989"/>
<gene>
    <name evidence="2" type="ORF">GCM10012275_33490</name>
</gene>
<dbReference type="SUPFAM" id="SSF160631">
    <property type="entry name" value="SMI1/KNR4-like"/>
    <property type="match status" value="1"/>
</dbReference>
<dbReference type="InterPro" id="IPR037883">
    <property type="entry name" value="Knr4/Smi1-like_sf"/>
</dbReference>
<name>A0A8J3C989_9PSEU</name>
<dbReference type="InterPro" id="IPR051873">
    <property type="entry name" value="KNR4/SMI1_regulator"/>
</dbReference>
<reference evidence="2" key="2">
    <citation type="submission" date="2020-09" db="EMBL/GenBank/DDBJ databases">
        <authorList>
            <person name="Sun Q."/>
            <person name="Zhou Y."/>
        </authorList>
    </citation>
    <scope>NUCLEOTIDE SEQUENCE</scope>
    <source>
        <strain evidence="2">CGMCC 4.5737</strain>
    </source>
</reference>
<feature type="domain" description="Knr4/Smi1-like" evidence="1">
    <location>
        <begin position="28"/>
        <end position="164"/>
    </location>
</feature>
<sequence>MGVTEGWAHLLGWLAEHAPATYEVIRPGAADGDIDALERELGERLPGDVREWWQACDGTEDGVFAELFPPFYTPYSALGALDSWRGRRKAWHGRWEEPDCEPEAGAPGFSYHPSWVPIAFDGCGDDLVVDLRPGMARGCVLEWDNEVCQVLKPEWSSLAAMLDEVGEALASGTRVGHCDPHVTWDGRLDWRIH</sequence>
<evidence type="ECO:0000313" key="3">
    <source>
        <dbReference type="Proteomes" id="UP000637578"/>
    </source>
</evidence>
<dbReference type="EMBL" id="BMMK01000014">
    <property type="protein sequence ID" value="GGM59699.1"/>
    <property type="molecule type" value="Genomic_DNA"/>
</dbReference>
<dbReference type="PANTHER" id="PTHR47432">
    <property type="entry name" value="CELL WALL ASSEMBLY REGULATOR SMI1"/>
    <property type="match status" value="1"/>
</dbReference>
<evidence type="ECO:0000313" key="2">
    <source>
        <dbReference type="EMBL" id="GGM59699.1"/>
    </source>
</evidence>
<dbReference type="Proteomes" id="UP000637578">
    <property type="component" value="Unassembled WGS sequence"/>
</dbReference>
<evidence type="ECO:0000259" key="1">
    <source>
        <dbReference type="SMART" id="SM00860"/>
    </source>
</evidence>
<dbReference type="RefSeq" id="WP_189058661.1">
    <property type="nucleotide sequence ID" value="NZ_BMMK01000014.1"/>
</dbReference>
<dbReference type="Pfam" id="PF09346">
    <property type="entry name" value="SMI1_KNR4"/>
    <property type="match status" value="1"/>
</dbReference>
<protein>
    <recommendedName>
        <fullName evidence="1">Knr4/Smi1-like domain-containing protein</fullName>
    </recommendedName>
</protein>
<keyword evidence="3" id="KW-1185">Reference proteome</keyword>
<dbReference type="PANTHER" id="PTHR47432:SF1">
    <property type="entry name" value="CELL WALL ASSEMBLY REGULATOR SMI1"/>
    <property type="match status" value="1"/>
</dbReference>
<comment type="caution">
    <text evidence="2">The sequence shown here is derived from an EMBL/GenBank/DDBJ whole genome shotgun (WGS) entry which is preliminary data.</text>
</comment>
<organism evidence="2 3">
    <name type="scientific">Longimycelium tulufanense</name>
    <dbReference type="NCBI Taxonomy" id="907463"/>
    <lineage>
        <taxon>Bacteria</taxon>
        <taxon>Bacillati</taxon>
        <taxon>Actinomycetota</taxon>
        <taxon>Actinomycetes</taxon>
        <taxon>Pseudonocardiales</taxon>
        <taxon>Pseudonocardiaceae</taxon>
        <taxon>Longimycelium</taxon>
    </lineage>
</organism>
<proteinExistence type="predicted"/>
<accession>A0A8J3C989</accession>